<gene>
    <name evidence="12" type="primary">C79D4</name>
    <name evidence="12" type="ORF">HannXRQ_Chr05g0145961</name>
    <name evidence="11" type="ORF">HanXRQr2_Chr05g0218121</name>
</gene>
<dbReference type="SUPFAM" id="SSF48264">
    <property type="entry name" value="Cytochrome P450"/>
    <property type="match status" value="1"/>
</dbReference>
<dbReference type="Gene3D" id="1.10.630.10">
    <property type="entry name" value="Cytochrome P450"/>
    <property type="match status" value="1"/>
</dbReference>
<proteinExistence type="inferred from homology"/>
<evidence type="ECO:0000256" key="9">
    <source>
        <dbReference type="RuleBase" id="RU000461"/>
    </source>
</evidence>
<dbReference type="Gramene" id="mRNA:HanXRQr2_Chr05g0218121">
    <property type="protein sequence ID" value="mRNA:HanXRQr2_Chr05g0218121"/>
    <property type="gene ID" value="HanXRQr2_Chr05g0218121"/>
</dbReference>
<evidence type="ECO:0000256" key="1">
    <source>
        <dbReference type="ARBA" id="ARBA00001971"/>
    </source>
</evidence>
<comment type="similarity">
    <text evidence="2 9">Belongs to the cytochrome P450 family.</text>
</comment>
<keyword evidence="3 8" id="KW-0349">Heme</keyword>
<keyword evidence="5 9" id="KW-0560">Oxidoreductase</keyword>
<keyword evidence="7 9" id="KW-0503">Monooxygenase</keyword>
<dbReference type="EMBL" id="MNCJ02000320">
    <property type="protein sequence ID" value="KAF5806165.1"/>
    <property type="molecule type" value="Genomic_DNA"/>
</dbReference>
<dbReference type="GO" id="GO:0016709">
    <property type="term" value="F:oxidoreductase activity, acting on paired donors, with incorporation or reduction of molecular oxygen, NAD(P)H as one donor, and incorporation of one atom of oxygen"/>
    <property type="evidence" value="ECO:0000318"/>
    <property type="project" value="GO_Central"/>
</dbReference>
<dbReference type="EMBL" id="CM007894">
    <property type="protein sequence ID" value="OTG25283.1"/>
    <property type="molecule type" value="Genomic_DNA"/>
</dbReference>
<dbReference type="InterPro" id="IPR036396">
    <property type="entry name" value="Cyt_P450_sf"/>
</dbReference>
<dbReference type="GO" id="GO:0016020">
    <property type="term" value="C:membrane"/>
    <property type="evidence" value="ECO:0000318"/>
    <property type="project" value="GO_Central"/>
</dbReference>
<dbReference type="OMA" id="CPEMACE"/>
<evidence type="ECO:0000256" key="5">
    <source>
        <dbReference type="ARBA" id="ARBA00023002"/>
    </source>
</evidence>
<dbReference type="GO" id="GO:0005506">
    <property type="term" value="F:iron ion binding"/>
    <property type="evidence" value="ECO:0007669"/>
    <property type="project" value="InterPro"/>
</dbReference>
<dbReference type="Proteomes" id="UP000215914">
    <property type="component" value="Chromosome 5"/>
</dbReference>
<organism evidence="12 13">
    <name type="scientific">Helianthus annuus</name>
    <name type="common">Common sunflower</name>
    <dbReference type="NCBI Taxonomy" id="4232"/>
    <lineage>
        <taxon>Eukaryota</taxon>
        <taxon>Viridiplantae</taxon>
        <taxon>Streptophyta</taxon>
        <taxon>Embryophyta</taxon>
        <taxon>Tracheophyta</taxon>
        <taxon>Spermatophyta</taxon>
        <taxon>Magnoliopsida</taxon>
        <taxon>eudicotyledons</taxon>
        <taxon>Gunneridae</taxon>
        <taxon>Pentapetalae</taxon>
        <taxon>asterids</taxon>
        <taxon>campanulids</taxon>
        <taxon>Asterales</taxon>
        <taxon>Asteraceae</taxon>
        <taxon>Asteroideae</taxon>
        <taxon>Heliantheae alliance</taxon>
        <taxon>Heliantheae</taxon>
        <taxon>Helianthus</taxon>
    </lineage>
</organism>
<evidence type="ECO:0000313" key="13">
    <source>
        <dbReference type="Proteomes" id="UP000215914"/>
    </source>
</evidence>
<name>A0A251UQI1_HELAN</name>
<reference evidence="11 13" key="1">
    <citation type="journal article" date="2017" name="Nature">
        <title>The sunflower genome provides insights into oil metabolism, flowering and Asterid evolution.</title>
        <authorList>
            <person name="Badouin H."/>
            <person name="Gouzy J."/>
            <person name="Grassa C.J."/>
            <person name="Murat F."/>
            <person name="Staton S.E."/>
            <person name="Cottret L."/>
            <person name="Lelandais-Briere C."/>
            <person name="Owens G.L."/>
            <person name="Carrere S."/>
            <person name="Mayjonade B."/>
            <person name="Legrand L."/>
            <person name="Gill N."/>
            <person name="Kane N.C."/>
            <person name="Bowers J.E."/>
            <person name="Hubner S."/>
            <person name="Bellec A."/>
            <person name="Berard A."/>
            <person name="Berges H."/>
            <person name="Blanchet N."/>
            <person name="Boniface M.C."/>
            <person name="Brunel D."/>
            <person name="Catrice O."/>
            <person name="Chaidir N."/>
            <person name="Claudel C."/>
            <person name="Donnadieu C."/>
            <person name="Faraut T."/>
            <person name="Fievet G."/>
            <person name="Helmstetter N."/>
            <person name="King M."/>
            <person name="Knapp S.J."/>
            <person name="Lai Z."/>
            <person name="Le Paslier M.C."/>
            <person name="Lippi Y."/>
            <person name="Lorenzon L."/>
            <person name="Mandel J.R."/>
            <person name="Marage G."/>
            <person name="Marchand G."/>
            <person name="Marquand E."/>
            <person name="Bret-Mestries E."/>
            <person name="Morien E."/>
            <person name="Nambeesan S."/>
            <person name="Nguyen T."/>
            <person name="Pegot-Espagnet P."/>
            <person name="Pouilly N."/>
            <person name="Raftis F."/>
            <person name="Sallet E."/>
            <person name="Schiex T."/>
            <person name="Thomas J."/>
            <person name="Vandecasteele C."/>
            <person name="Vares D."/>
            <person name="Vear F."/>
            <person name="Vautrin S."/>
            <person name="Crespi M."/>
            <person name="Mangin B."/>
            <person name="Burke J.M."/>
            <person name="Salse J."/>
            <person name="Munos S."/>
            <person name="Vincourt P."/>
            <person name="Rieseberg L.H."/>
            <person name="Langlade N.B."/>
        </authorList>
    </citation>
    <scope>NUCLEOTIDE SEQUENCE [LARGE SCALE GENOMIC DNA]</scope>
    <source>
        <strain evidence="13">cv. SF193</strain>
        <tissue evidence="11">Leaves</tissue>
    </source>
</reference>
<dbReference type="AlphaFoldDB" id="A0A251UQI1"/>
<sequence>MMSLSIIFFLITFIFVRRFLTKKSSSNQYPLPPGPTPLPLIGCTIQMLLNKWTFPVWIHKLMDQYDTPILCIRLGPSTHVITVSSPDLACEFLKKQDEVFSSRPDFLSSYLVSGGYLATILSPFGEQWRKMKRMIHHEMLSPRTHKWLQPKRDKEADLLLCYICNQIEKQDAIVDGGMINVRTMSQHFFGNILRNMFFGKRFFGQGMEDGGPGKEETEVMAALFTILKYLYAFCITDYFPWLRGKTDFDGHEKMMRTAIGIVQKYQDPLIDERIQMWNNGTRKDKCDLLDVLITNEDPKLTPEEIKAQIIEIMIASIDNTSNAIEWAIAEMINKPTILKRAVEELDHVVGRQKLVEEHDLPQLNYLKACIKETFRLHPFIHFVPPHVSTMNTTVAGYFIPMGSHVILSRFGLGRNPNVWADPLRFDPDRHLLGEGKQVVLSDSDLRLISFSTGNRGCPGITLGTTMTTMMLARMVQGFTWEAPGNERSIELVENPNDLCLAKPLVANAKRRLPRDMYPTY</sequence>
<evidence type="ECO:0000256" key="7">
    <source>
        <dbReference type="ARBA" id="ARBA00023033"/>
    </source>
</evidence>
<dbReference type="InParanoid" id="A0A251UQI1"/>
<dbReference type="PANTHER" id="PTHR47944">
    <property type="entry name" value="CYTOCHROME P450 98A9"/>
    <property type="match status" value="1"/>
</dbReference>
<reference evidence="12" key="2">
    <citation type="submission" date="2017-02" db="EMBL/GenBank/DDBJ databases">
        <title>Sunflower complete genome.</title>
        <authorList>
            <person name="Langlade N."/>
            <person name="Munos S."/>
        </authorList>
    </citation>
    <scope>NUCLEOTIDE SEQUENCE [LARGE SCALE GENOMIC DNA]</scope>
    <source>
        <tissue evidence="12">Leaves</tissue>
    </source>
</reference>
<feature type="signal peptide" evidence="10">
    <location>
        <begin position="1"/>
        <end position="18"/>
    </location>
</feature>
<dbReference type="InterPro" id="IPR017972">
    <property type="entry name" value="Cyt_P450_CS"/>
</dbReference>
<evidence type="ECO:0000256" key="4">
    <source>
        <dbReference type="ARBA" id="ARBA00022723"/>
    </source>
</evidence>
<keyword evidence="4 8" id="KW-0479">Metal-binding</keyword>
<dbReference type="FunCoup" id="A0A251UQI1">
    <property type="interactions" value="163"/>
</dbReference>
<dbReference type="OrthoDB" id="2789670at2759"/>
<dbReference type="EC" id="1.14.14.39" evidence="11"/>
<comment type="cofactor">
    <cofactor evidence="1 8">
        <name>heme</name>
        <dbReference type="ChEBI" id="CHEBI:30413"/>
    </cofactor>
</comment>
<reference evidence="11" key="3">
    <citation type="submission" date="2020-06" db="EMBL/GenBank/DDBJ databases">
        <title>Helianthus annuus Genome sequencing and assembly Release 2.</title>
        <authorList>
            <person name="Gouzy J."/>
            <person name="Langlade N."/>
            <person name="Munos S."/>
        </authorList>
    </citation>
    <scope>NUCLEOTIDE SEQUENCE</scope>
    <source>
        <tissue evidence="11">Leaves</tissue>
    </source>
</reference>
<dbReference type="PRINTS" id="PR00385">
    <property type="entry name" value="P450"/>
</dbReference>
<evidence type="ECO:0000256" key="6">
    <source>
        <dbReference type="ARBA" id="ARBA00023004"/>
    </source>
</evidence>
<dbReference type="GO" id="GO:0102001">
    <property type="term" value="F:isoleucine N-monooxygenase (oxime forming) activity"/>
    <property type="evidence" value="ECO:0007669"/>
    <property type="project" value="UniProtKB-EC"/>
</dbReference>
<evidence type="ECO:0000256" key="3">
    <source>
        <dbReference type="ARBA" id="ARBA00022617"/>
    </source>
</evidence>
<dbReference type="PANTHER" id="PTHR47944:SF4">
    <property type="entry name" value="OS09G0441700 PROTEIN"/>
    <property type="match status" value="1"/>
</dbReference>
<keyword evidence="6 8" id="KW-0408">Iron</keyword>
<evidence type="ECO:0000256" key="8">
    <source>
        <dbReference type="PIRSR" id="PIRSR602401-1"/>
    </source>
</evidence>
<dbReference type="PROSITE" id="PS00086">
    <property type="entry name" value="CYTOCHROME_P450"/>
    <property type="match status" value="1"/>
</dbReference>
<protein>
    <submittedName>
        <fullName evidence="11 12">Isoleucine N-monooxygenase</fullName>
        <ecNumber evidence="11">1.14.14.39</ecNumber>
    </submittedName>
</protein>
<dbReference type="PRINTS" id="PR00463">
    <property type="entry name" value="EP450I"/>
</dbReference>
<evidence type="ECO:0000313" key="12">
    <source>
        <dbReference type="EMBL" id="OTG25283.1"/>
    </source>
</evidence>
<keyword evidence="10" id="KW-0732">Signal</keyword>
<dbReference type="Pfam" id="PF00067">
    <property type="entry name" value="p450"/>
    <property type="match status" value="1"/>
</dbReference>
<dbReference type="STRING" id="4232.A0A251UQI1"/>
<dbReference type="InterPro" id="IPR002401">
    <property type="entry name" value="Cyt_P450_E_grp-I"/>
</dbReference>
<dbReference type="GO" id="GO:0044550">
    <property type="term" value="P:secondary metabolite biosynthetic process"/>
    <property type="evidence" value="ECO:0007669"/>
    <property type="project" value="UniProtKB-ARBA"/>
</dbReference>
<dbReference type="GO" id="GO:0020037">
    <property type="term" value="F:heme binding"/>
    <property type="evidence" value="ECO:0007669"/>
    <property type="project" value="InterPro"/>
</dbReference>
<feature type="binding site" description="axial binding residue" evidence="8">
    <location>
        <position position="457"/>
    </location>
    <ligand>
        <name>heme</name>
        <dbReference type="ChEBI" id="CHEBI:30413"/>
    </ligand>
    <ligandPart>
        <name>Fe</name>
        <dbReference type="ChEBI" id="CHEBI:18248"/>
    </ligandPart>
</feature>
<evidence type="ECO:0000256" key="10">
    <source>
        <dbReference type="SAM" id="SignalP"/>
    </source>
</evidence>
<evidence type="ECO:0000313" key="11">
    <source>
        <dbReference type="EMBL" id="KAF5806165.1"/>
    </source>
</evidence>
<evidence type="ECO:0000256" key="2">
    <source>
        <dbReference type="ARBA" id="ARBA00010617"/>
    </source>
</evidence>
<accession>A0A251UQI1</accession>
<feature type="chain" id="PRO_5012513120" evidence="10">
    <location>
        <begin position="19"/>
        <end position="520"/>
    </location>
</feature>
<dbReference type="InterPro" id="IPR001128">
    <property type="entry name" value="Cyt_P450"/>
</dbReference>
<keyword evidence="13" id="KW-1185">Reference proteome</keyword>